<organism evidence="8 9">
    <name type="scientific">Veillonella parvula</name>
    <name type="common">Staphylococcus parvulus</name>
    <dbReference type="NCBI Taxonomy" id="29466"/>
    <lineage>
        <taxon>Bacteria</taxon>
        <taxon>Bacillati</taxon>
        <taxon>Bacillota</taxon>
        <taxon>Negativicutes</taxon>
        <taxon>Veillonellales</taxon>
        <taxon>Veillonellaceae</taxon>
        <taxon>Veillonella</taxon>
    </lineage>
</organism>
<dbReference type="PANTHER" id="PTHR34184:SF4">
    <property type="entry name" value="UPF0718 PROTEIN YCGR"/>
    <property type="match status" value="1"/>
</dbReference>
<gene>
    <name evidence="8" type="ORF">KHZ90_04425</name>
</gene>
<evidence type="ECO:0000256" key="4">
    <source>
        <dbReference type="ARBA" id="ARBA00022692"/>
    </source>
</evidence>
<dbReference type="InterPro" id="IPR027417">
    <property type="entry name" value="P-loop_NTPase"/>
</dbReference>
<evidence type="ECO:0000256" key="5">
    <source>
        <dbReference type="ARBA" id="ARBA00022989"/>
    </source>
</evidence>
<dbReference type="InterPro" id="IPR052923">
    <property type="entry name" value="UPF0718"/>
</dbReference>
<evidence type="ECO:0000256" key="6">
    <source>
        <dbReference type="ARBA" id="ARBA00023136"/>
    </source>
</evidence>
<feature type="transmembrane region" description="Helical" evidence="7">
    <location>
        <begin position="422"/>
        <end position="440"/>
    </location>
</feature>
<feature type="transmembrane region" description="Helical" evidence="7">
    <location>
        <begin position="296"/>
        <end position="319"/>
    </location>
</feature>
<accession>A0A943A638</accession>
<comment type="similarity">
    <text evidence="2">Belongs to the UPF0718 family.</text>
</comment>
<keyword evidence="6 7" id="KW-0472">Membrane</keyword>
<dbReference type="Proteomes" id="UP000778864">
    <property type="component" value="Unassembled WGS sequence"/>
</dbReference>
<comment type="subcellular location">
    <subcellularLocation>
        <location evidence="1">Cell membrane</location>
        <topology evidence="1">Multi-pass membrane protein</topology>
    </subcellularLocation>
</comment>
<comment type="caution">
    <text evidence="8">The sequence shown here is derived from an EMBL/GenBank/DDBJ whole genome shotgun (WGS) entry which is preliminary data.</text>
</comment>
<feature type="transmembrane region" description="Helical" evidence="7">
    <location>
        <begin position="447"/>
        <end position="467"/>
    </location>
</feature>
<keyword evidence="4 7" id="KW-0812">Transmembrane</keyword>
<name>A0A943A638_VEIPA</name>
<sequence>MISVYIVTGFIGSGKSTFINKQLQYRKKLGGTAIISAEEGSEPLIKEPLQLNADELSAIVPSDIKSYELIACKIGDYLKQVQPKELWIEWNGMVSFHQLEALLYSDMLRHLVQIEKVLYICTDQFVSTILPGLGNDVMSQLYSADCIITESDTHHTLLRTYNGEAKIVTTPTPEKVEQLCRNSTWGLIPNLLVIGVTTYILLVTAFRHDIPYSIHQCFAIITGLIIEAIPFLLLGTVGSTIIRYFVPQRVLLKLLGDHSWKSYGAAMVSGFALPICDCAIIPLFKALIDRGIPLSVALLFMLASPIINPITILSTWYAFPDNPMLSVWRIVLGLGVALLVALSFRFWPPATSILKARAPQNLSYEEIVLETTKTKYIDKKRLLIHMEQEFSQLLFYFSMAATVLSIVQVYGKPWLLNAGLTLPEFTAIPILLMLAFFFSVCSTSDAIIGKSLSTLFPISSVMGFLILGPMLDIKNVYILKQYMPASFIIRLSITIAVMSYIAALVFKFFLS</sequence>
<feature type="transmembrane region" description="Helical" evidence="7">
    <location>
        <begin position="185"/>
        <end position="206"/>
    </location>
</feature>
<keyword evidence="5 7" id="KW-1133">Transmembrane helix</keyword>
<dbReference type="PANTHER" id="PTHR34184">
    <property type="entry name" value="UPF0718 PROTEIN YCGR"/>
    <property type="match status" value="1"/>
</dbReference>
<dbReference type="EMBL" id="JAGZMU010000002">
    <property type="protein sequence ID" value="MBS4893006.1"/>
    <property type="molecule type" value="Genomic_DNA"/>
</dbReference>
<proteinExistence type="inferred from homology"/>
<dbReference type="Pfam" id="PF03773">
    <property type="entry name" value="ArsP_1"/>
    <property type="match status" value="1"/>
</dbReference>
<protein>
    <submittedName>
        <fullName evidence="8">Permease</fullName>
    </submittedName>
</protein>
<evidence type="ECO:0000256" key="3">
    <source>
        <dbReference type="ARBA" id="ARBA00022475"/>
    </source>
</evidence>
<dbReference type="Gene3D" id="3.40.50.300">
    <property type="entry name" value="P-loop containing nucleotide triphosphate hydrolases"/>
    <property type="match status" value="1"/>
</dbReference>
<feature type="transmembrane region" description="Helical" evidence="7">
    <location>
        <begin position="262"/>
        <end position="284"/>
    </location>
</feature>
<evidence type="ECO:0000313" key="8">
    <source>
        <dbReference type="EMBL" id="MBS4893006.1"/>
    </source>
</evidence>
<feature type="transmembrane region" description="Helical" evidence="7">
    <location>
        <begin position="390"/>
        <end position="410"/>
    </location>
</feature>
<reference evidence="8" key="1">
    <citation type="submission" date="2021-02" db="EMBL/GenBank/DDBJ databases">
        <title>Infant gut strain persistence is associated with maternal origin, phylogeny, and functional potential including surface adhesion and iron acquisition.</title>
        <authorList>
            <person name="Lou Y.C."/>
        </authorList>
    </citation>
    <scope>NUCLEOTIDE SEQUENCE</scope>
    <source>
        <strain evidence="8">L3_108_031G1_dasL3_108_031G1_concoct_20</strain>
    </source>
</reference>
<dbReference type="InterPro" id="IPR005524">
    <property type="entry name" value="DUF318"/>
</dbReference>
<dbReference type="AlphaFoldDB" id="A0A943A638"/>
<feature type="transmembrane region" description="Helical" evidence="7">
    <location>
        <begin position="487"/>
        <end position="510"/>
    </location>
</feature>
<feature type="transmembrane region" description="Helical" evidence="7">
    <location>
        <begin position="325"/>
        <end position="347"/>
    </location>
</feature>
<evidence type="ECO:0000256" key="7">
    <source>
        <dbReference type="SAM" id="Phobius"/>
    </source>
</evidence>
<evidence type="ECO:0000256" key="2">
    <source>
        <dbReference type="ARBA" id="ARBA00006386"/>
    </source>
</evidence>
<evidence type="ECO:0000256" key="1">
    <source>
        <dbReference type="ARBA" id="ARBA00004651"/>
    </source>
</evidence>
<keyword evidence="3" id="KW-1003">Cell membrane</keyword>
<dbReference type="GO" id="GO:0005886">
    <property type="term" value="C:plasma membrane"/>
    <property type="evidence" value="ECO:0007669"/>
    <property type="project" value="UniProtKB-SubCell"/>
</dbReference>
<evidence type="ECO:0000313" key="9">
    <source>
        <dbReference type="Proteomes" id="UP000778864"/>
    </source>
</evidence>
<feature type="transmembrane region" description="Helical" evidence="7">
    <location>
        <begin position="218"/>
        <end position="242"/>
    </location>
</feature>
<dbReference type="RefSeq" id="WP_278466969.1">
    <property type="nucleotide sequence ID" value="NZ_JAGZMU010000002.1"/>
</dbReference>